<dbReference type="AlphaFoldDB" id="A0A291HLL5"/>
<dbReference type="EMBL" id="CP012621">
    <property type="protein sequence ID" value="ATG72981.1"/>
    <property type="molecule type" value="Genomic_DNA"/>
</dbReference>
<protein>
    <recommendedName>
        <fullName evidence="4">Glycosyl hydrolase family 32 N-terminal domain-containing protein</fullName>
    </recommendedName>
</protein>
<dbReference type="SUPFAM" id="SSF75005">
    <property type="entry name" value="Arabinanase/levansucrase/invertase"/>
    <property type="match status" value="1"/>
</dbReference>
<dbReference type="SUPFAM" id="SSF49899">
    <property type="entry name" value="Concanavalin A-like lectins/glucanases"/>
    <property type="match status" value="1"/>
</dbReference>
<gene>
    <name evidence="5" type="ORF">AN401_03180</name>
</gene>
<keyword evidence="6" id="KW-1185">Reference proteome</keyword>
<dbReference type="GO" id="GO:0004575">
    <property type="term" value="F:sucrose alpha-glucosidase activity"/>
    <property type="evidence" value="ECO:0007669"/>
    <property type="project" value="TreeGrafter"/>
</dbReference>
<accession>A0A291HLL5</accession>
<dbReference type="InterPro" id="IPR001362">
    <property type="entry name" value="Glyco_hydro_32"/>
</dbReference>
<organism evidence="5 6">
    <name type="scientific">Zobellella denitrificans</name>
    <dbReference type="NCBI Taxonomy" id="347534"/>
    <lineage>
        <taxon>Bacteria</taxon>
        <taxon>Pseudomonadati</taxon>
        <taxon>Pseudomonadota</taxon>
        <taxon>Gammaproteobacteria</taxon>
        <taxon>Aeromonadales</taxon>
        <taxon>Aeromonadaceae</taxon>
        <taxon>Zobellella</taxon>
    </lineage>
</organism>
<dbReference type="InterPro" id="IPR013320">
    <property type="entry name" value="ConA-like_dom_sf"/>
</dbReference>
<dbReference type="InterPro" id="IPR023296">
    <property type="entry name" value="Glyco_hydro_beta-prop_sf"/>
</dbReference>
<dbReference type="Gene3D" id="2.60.120.560">
    <property type="entry name" value="Exo-inulinase, domain 1"/>
    <property type="match status" value="1"/>
</dbReference>
<dbReference type="GO" id="GO:0005987">
    <property type="term" value="P:sucrose catabolic process"/>
    <property type="evidence" value="ECO:0007669"/>
    <property type="project" value="TreeGrafter"/>
</dbReference>
<sequence length="484" mass="54445">MTKQDPYRPLFHFTPPFGWMNDPNGLVYHRGEFHLCYQYHPMDTVWGPMHWGHAVSRDLLSWEHLPIALAPDAAGMCFSGTATADAANRTGLVGPEGGLLAYYTIAAEKSEGDRDFPQSQGLAYSIDGGRRWQRYAGNPVLPNPGLQDFRDPKVFWHEPSQHWIMVVTLGQKVGIYRSADGLDWRFCSEFGEGEGAHDHLAWECPDLFEIPVAGSDESRWILIVGIQRQAYVPGSGTQYFVGRFDGERFVNDNTADTVLWLDYGRDYYASQTWADVPAEDGRRLVLGWMSCWPYANQTPTANWRSAMSLPQTLTLKATDQGLRLHRAFVAELEAFERPERVLACGEVGAGELLAADWPEAARLQLALELAEGSELRISPTGEADFILFRRDGRLGLRSRRRGRIGVAEFDEHYPHDYELDLGAPRPLSLDLLLDRCSAELLLDDGRYGMTQLLFGDSPRRCRLAVERGSLVLEQGHWLGLSRSA</sequence>
<dbReference type="PROSITE" id="PS00609">
    <property type="entry name" value="GLYCOSYL_HYDROL_F32"/>
    <property type="match status" value="1"/>
</dbReference>
<evidence type="ECO:0000313" key="5">
    <source>
        <dbReference type="EMBL" id="ATG72981.1"/>
    </source>
</evidence>
<evidence type="ECO:0000256" key="2">
    <source>
        <dbReference type="ARBA" id="ARBA00022801"/>
    </source>
</evidence>
<dbReference type="InterPro" id="IPR018053">
    <property type="entry name" value="Glyco_hydro_32_AS"/>
</dbReference>
<evidence type="ECO:0000313" key="6">
    <source>
        <dbReference type="Proteomes" id="UP000217763"/>
    </source>
</evidence>
<dbReference type="CDD" id="cd18622">
    <property type="entry name" value="GH32_Inu-like"/>
    <property type="match status" value="1"/>
</dbReference>
<dbReference type="Pfam" id="PF00251">
    <property type="entry name" value="Glyco_hydro_32N"/>
    <property type="match status" value="1"/>
</dbReference>
<dbReference type="RefSeq" id="WP_096778527.1">
    <property type="nucleotide sequence ID" value="NZ_CP012621.1"/>
</dbReference>
<feature type="domain" description="Glycosyl hydrolase family 32 N-terminal" evidence="4">
    <location>
        <begin position="12"/>
        <end position="321"/>
    </location>
</feature>
<dbReference type="PANTHER" id="PTHR42800:SF1">
    <property type="entry name" value="EXOINULINASE INUD (AFU_ORTHOLOGUE AFUA_5G00480)"/>
    <property type="match status" value="1"/>
</dbReference>
<comment type="similarity">
    <text evidence="1">Belongs to the glycosyl hydrolase 32 family.</text>
</comment>
<proteinExistence type="inferred from homology"/>
<dbReference type="Proteomes" id="UP000217763">
    <property type="component" value="Chromosome"/>
</dbReference>
<dbReference type="SMART" id="SM00640">
    <property type="entry name" value="Glyco_32"/>
    <property type="match status" value="1"/>
</dbReference>
<evidence type="ECO:0000256" key="3">
    <source>
        <dbReference type="ARBA" id="ARBA00023295"/>
    </source>
</evidence>
<name>A0A291HLL5_9GAMM</name>
<dbReference type="PANTHER" id="PTHR42800">
    <property type="entry name" value="EXOINULINASE INUD (AFU_ORTHOLOGUE AFUA_5G00480)"/>
    <property type="match status" value="1"/>
</dbReference>
<evidence type="ECO:0000259" key="4">
    <source>
        <dbReference type="Pfam" id="PF00251"/>
    </source>
</evidence>
<evidence type="ECO:0000256" key="1">
    <source>
        <dbReference type="ARBA" id="ARBA00009902"/>
    </source>
</evidence>
<dbReference type="InterPro" id="IPR013148">
    <property type="entry name" value="Glyco_hydro_32_N"/>
</dbReference>
<dbReference type="Gene3D" id="2.115.10.20">
    <property type="entry name" value="Glycosyl hydrolase domain, family 43"/>
    <property type="match status" value="1"/>
</dbReference>
<dbReference type="KEGG" id="zdf:AN401_03180"/>
<dbReference type="GO" id="GO:0005737">
    <property type="term" value="C:cytoplasm"/>
    <property type="evidence" value="ECO:0007669"/>
    <property type="project" value="TreeGrafter"/>
</dbReference>
<keyword evidence="3" id="KW-0326">Glycosidase</keyword>
<reference evidence="6" key="1">
    <citation type="submission" date="2015-09" db="EMBL/GenBank/DDBJ databases">
        <authorList>
            <person name="Shao Z."/>
            <person name="Wang L."/>
        </authorList>
    </citation>
    <scope>NUCLEOTIDE SEQUENCE [LARGE SCALE GENOMIC DNA]</scope>
    <source>
        <strain evidence="6">F13-1</strain>
    </source>
</reference>
<keyword evidence="2" id="KW-0378">Hydrolase</keyword>